<gene>
    <name evidence="6" type="ORF">EEX84_15725</name>
</gene>
<dbReference type="GO" id="GO:0006270">
    <property type="term" value="P:DNA replication initiation"/>
    <property type="evidence" value="ECO:0007669"/>
    <property type="project" value="TreeGrafter"/>
</dbReference>
<dbReference type="PANTHER" id="PTHR30580">
    <property type="entry name" value="PRIMOSOMAL PROTEIN N"/>
    <property type="match status" value="1"/>
</dbReference>
<comment type="caution">
    <text evidence="6">The sequence shown here is derived from an EMBL/GenBank/DDBJ whole genome shotgun (WGS) entry which is preliminary data.</text>
</comment>
<dbReference type="EMBL" id="RIAX01000020">
    <property type="protein sequence ID" value="RNF38194.1"/>
    <property type="molecule type" value="Genomic_DNA"/>
</dbReference>
<keyword evidence="7" id="KW-1185">Reference proteome</keyword>
<evidence type="ECO:0000259" key="4">
    <source>
        <dbReference type="PROSITE" id="PS51192"/>
    </source>
</evidence>
<organism evidence="6 7">
    <name type="scientific">Planococcus salinus</name>
    <dbReference type="NCBI Taxonomy" id="1848460"/>
    <lineage>
        <taxon>Bacteria</taxon>
        <taxon>Bacillati</taxon>
        <taxon>Bacillota</taxon>
        <taxon>Bacilli</taxon>
        <taxon>Bacillales</taxon>
        <taxon>Caryophanaceae</taxon>
        <taxon>Planococcus</taxon>
    </lineage>
</organism>
<dbReference type="InterPro" id="IPR006935">
    <property type="entry name" value="Helicase/UvrB_N"/>
</dbReference>
<dbReference type="PANTHER" id="PTHR30580:SF1">
    <property type="entry name" value="COMF OPERON PROTEIN 1"/>
    <property type="match status" value="1"/>
</dbReference>
<name>A0A3M8P4Q4_9BACL</name>
<dbReference type="SUPFAM" id="SSF52540">
    <property type="entry name" value="P-loop containing nucleoside triphosphate hydrolases"/>
    <property type="match status" value="1"/>
</dbReference>
<reference evidence="6 7" key="1">
    <citation type="journal article" date="2018" name="Int. J. Syst. Evol. Microbiol.">
        <title>Planococcus salinus sp. nov., a moderately halophilic bacterium isolated from a saline-alkali soil.</title>
        <authorList>
            <person name="Gan L."/>
        </authorList>
    </citation>
    <scope>NUCLEOTIDE SEQUENCE [LARGE SCALE GENOMIC DNA]</scope>
    <source>
        <strain evidence="6 7">LCB217</strain>
    </source>
</reference>
<dbReference type="GO" id="GO:0005524">
    <property type="term" value="F:ATP binding"/>
    <property type="evidence" value="ECO:0007669"/>
    <property type="project" value="UniProtKB-KW"/>
</dbReference>
<dbReference type="InterPro" id="IPR027417">
    <property type="entry name" value="P-loop_NTPase"/>
</dbReference>
<keyword evidence="6" id="KW-0378">Hydrolase</keyword>
<dbReference type="PROSITE" id="PS51192">
    <property type="entry name" value="HELICASE_ATP_BIND_1"/>
    <property type="match status" value="1"/>
</dbReference>
<dbReference type="GO" id="GO:0006310">
    <property type="term" value="P:DNA recombination"/>
    <property type="evidence" value="ECO:0007669"/>
    <property type="project" value="TreeGrafter"/>
</dbReference>
<dbReference type="Pfam" id="PF00271">
    <property type="entry name" value="Helicase_C"/>
    <property type="match status" value="1"/>
</dbReference>
<dbReference type="GO" id="GO:0043138">
    <property type="term" value="F:3'-5' DNA helicase activity"/>
    <property type="evidence" value="ECO:0007669"/>
    <property type="project" value="TreeGrafter"/>
</dbReference>
<sequence length="442" mass="49594">MTDMEEFFTGRIWLRQFCPFPVEQIDAALQNGMLRLTKGITESRQCTRCLETSTDKIIAFHCSNCEKECLYCRHCIQMGRISSCTELLTWADPSPIPSIPHSFVWNGILTPSQKQASLEVSASVSSKAPHLVYAVCGAGKTEMLFPAIFKALRSGKRICIAAPRIDVVLELSPRIRSVFPETIVHTLYGGSPVESGFASIIIATTHQLYRFQSAFDVMIVDEADAFPYSFDAALQRAVKKAMKKDAAVVYVSATPSVELLKNTSNQSRLFRRYHGYPLPVPRYKALWSYKKTFARQKIPDQLKTWVIQKIEQKKPFLLFFPSIELIEAAIPLFRKVHHSIEAVHAEDPLRKEKVMKLREKQIPGILTSTILERGVTISDVQVAVVGADERIFDSSALIQIAGRVGRSADYPTGEVTFFHNGLSKEMDKARKLIVSYNKGGQG</sequence>
<dbReference type="SMART" id="SM00490">
    <property type="entry name" value="HELICc"/>
    <property type="match status" value="1"/>
</dbReference>
<dbReference type="GO" id="GO:0003677">
    <property type="term" value="F:DNA binding"/>
    <property type="evidence" value="ECO:0007669"/>
    <property type="project" value="UniProtKB-KW"/>
</dbReference>
<keyword evidence="3" id="KW-0238">DNA-binding</keyword>
<evidence type="ECO:0000256" key="2">
    <source>
        <dbReference type="ARBA" id="ARBA00022840"/>
    </source>
</evidence>
<dbReference type="Proteomes" id="UP000275473">
    <property type="component" value="Unassembled WGS sequence"/>
</dbReference>
<dbReference type="GO" id="GO:0016787">
    <property type="term" value="F:hydrolase activity"/>
    <property type="evidence" value="ECO:0007669"/>
    <property type="project" value="InterPro"/>
</dbReference>
<evidence type="ECO:0000313" key="7">
    <source>
        <dbReference type="Proteomes" id="UP000275473"/>
    </source>
</evidence>
<accession>A0A3M8P4Q4</accession>
<keyword evidence="2" id="KW-0067">ATP-binding</keyword>
<dbReference type="GO" id="GO:0006302">
    <property type="term" value="P:double-strand break repair"/>
    <property type="evidence" value="ECO:0007669"/>
    <property type="project" value="TreeGrafter"/>
</dbReference>
<evidence type="ECO:0000256" key="3">
    <source>
        <dbReference type="ARBA" id="ARBA00023125"/>
    </source>
</evidence>
<dbReference type="InterPro" id="IPR001650">
    <property type="entry name" value="Helicase_C-like"/>
</dbReference>
<keyword evidence="6" id="KW-0347">Helicase</keyword>
<dbReference type="InterPro" id="IPR014001">
    <property type="entry name" value="Helicase_ATP-bd"/>
</dbReference>
<evidence type="ECO:0000259" key="5">
    <source>
        <dbReference type="PROSITE" id="PS51194"/>
    </source>
</evidence>
<dbReference type="Gene3D" id="3.40.50.300">
    <property type="entry name" value="P-loop containing nucleotide triphosphate hydrolases"/>
    <property type="match status" value="2"/>
</dbReference>
<dbReference type="SMART" id="SM00487">
    <property type="entry name" value="DEXDc"/>
    <property type="match status" value="1"/>
</dbReference>
<dbReference type="AlphaFoldDB" id="A0A3M8P4Q4"/>
<proteinExistence type="predicted"/>
<dbReference type="Pfam" id="PF04851">
    <property type="entry name" value="ResIII"/>
    <property type="match status" value="1"/>
</dbReference>
<feature type="domain" description="Helicase C-terminal" evidence="5">
    <location>
        <begin position="301"/>
        <end position="442"/>
    </location>
</feature>
<feature type="domain" description="Helicase ATP-binding" evidence="4">
    <location>
        <begin position="121"/>
        <end position="273"/>
    </location>
</feature>
<evidence type="ECO:0000313" key="6">
    <source>
        <dbReference type="EMBL" id="RNF38194.1"/>
    </source>
</evidence>
<dbReference type="OrthoDB" id="2077914at2"/>
<protein>
    <submittedName>
        <fullName evidence="6">DEAD/DEAH box helicase</fullName>
    </submittedName>
</protein>
<keyword evidence="1" id="KW-0547">Nucleotide-binding</keyword>
<evidence type="ECO:0000256" key="1">
    <source>
        <dbReference type="ARBA" id="ARBA00022741"/>
    </source>
</evidence>
<dbReference type="PROSITE" id="PS51194">
    <property type="entry name" value="HELICASE_CTER"/>
    <property type="match status" value="1"/>
</dbReference>